<dbReference type="EMBL" id="JAEMEF010000002">
    <property type="protein sequence ID" value="MBL7558951.1"/>
    <property type="molecule type" value="Genomic_DNA"/>
</dbReference>
<sequence>MKFYISLFILLTLSTVSFAQIDSDNNGFAIPAIESDDPEDDPELIIDPAPEAIDVKPDEDSNNEVIAPKEVKTVTKPRPKFSVYEEDNNFRNPAELYAGQLKRQLKFKEDDEKSNNGSLVNQFLGEYKTTAKAVNIIYRDHQYPDGDAIRVYVNDDIMVSSVTLTSGFNGLLMPLDEGINKIDFQALNQGTSGPNTAEFQVLDELGNVIATNQWNLATGVKASIIVVKEKDSGLKLKSQTEDKSEADPNPKNDD</sequence>
<evidence type="ECO:0000256" key="1">
    <source>
        <dbReference type="SAM" id="SignalP"/>
    </source>
</evidence>
<reference evidence="2 3" key="1">
    <citation type="submission" date="2020-12" db="EMBL/GenBank/DDBJ databases">
        <title>Olleya sediminilitoris sp. nov., isolated from a tidal flat.</title>
        <authorList>
            <person name="Park S."/>
            <person name="Yoon J.-H."/>
        </authorList>
    </citation>
    <scope>NUCLEOTIDE SEQUENCE [LARGE SCALE GENOMIC DNA]</scope>
    <source>
        <strain evidence="2 3">YSTF-M6</strain>
    </source>
</reference>
<keyword evidence="1" id="KW-0732">Signal</keyword>
<evidence type="ECO:0000313" key="3">
    <source>
        <dbReference type="Proteomes" id="UP000605013"/>
    </source>
</evidence>
<protein>
    <recommendedName>
        <fullName evidence="4">Secreted protein</fullName>
    </recommendedName>
</protein>
<accession>A0ABS1WIK6</accession>
<name>A0ABS1WIK6_9FLAO</name>
<feature type="chain" id="PRO_5046659114" description="Secreted protein" evidence="1">
    <location>
        <begin position="20"/>
        <end position="254"/>
    </location>
</feature>
<organism evidence="2 3">
    <name type="scientific">Olleya sediminilitoris</name>
    <dbReference type="NCBI Taxonomy" id="2795739"/>
    <lineage>
        <taxon>Bacteria</taxon>
        <taxon>Pseudomonadati</taxon>
        <taxon>Bacteroidota</taxon>
        <taxon>Flavobacteriia</taxon>
        <taxon>Flavobacteriales</taxon>
        <taxon>Flavobacteriaceae</taxon>
    </lineage>
</organism>
<comment type="caution">
    <text evidence="2">The sequence shown here is derived from an EMBL/GenBank/DDBJ whole genome shotgun (WGS) entry which is preliminary data.</text>
</comment>
<keyword evidence="3" id="KW-1185">Reference proteome</keyword>
<feature type="signal peptide" evidence="1">
    <location>
        <begin position="1"/>
        <end position="19"/>
    </location>
</feature>
<evidence type="ECO:0008006" key="4">
    <source>
        <dbReference type="Google" id="ProtNLM"/>
    </source>
</evidence>
<dbReference type="RefSeq" id="WP_202999031.1">
    <property type="nucleotide sequence ID" value="NZ_JAEMEF010000002.1"/>
</dbReference>
<proteinExistence type="predicted"/>
<dbReference type="Proteomes" id="UP000605013">
    <property type="component" value="Unassembled WGS sequence"/>
</dbReference>
<gene>
    <name evidence="2" type="ORF">JAO71_03960</name>
</gene>
<evidence type="ECO:0000313" key="2">
    <source>
        <dbReference type="EMBL" id="MBL7558951.1"/>
    </source>
</evidence>